<feature type="transmembrane region" description="Helical" evidence="5">
    <location>
        <begin position="146"/>
        <end position="163"/>
    </location>
</feature>
<organism evidence="7 8">
    <name type="scientific">Leptosia nina</name>
    <dbReference type="NCBI Taxonomy" id="320188"/>
    <lineage>
        <taxon>Eukaryota</taxon>
        <taxon>Metazoa</taxon>
        <taxon>Ecdysozoa</taxon>
        <taxon>Arthropoda</taxon>
        <taxon>Hexapoda</taxon>
        <taxon>Insecta</taxon>
        <taxon>Pterygota</taxon>
        <taxon>Neoptera</taxon>
        <taxon>Endopterygota</taxon>
        <taxon>Lepidoptera</taxon>
        <taxon>Glossata</taxon>
        <taxon>Ditrysia</taxon>
        <taxon>Papilionoidea</taxon>
        <taxon>Pieridae</taxon>
        <taxon>Pierinae</taxon>
        <taxon>Leptosia</taxon>
    </lineage>
</organism>
<feature type="transmembrane region" description="Helical" evidence="5">
    <location>
        <begin position="879"/>
        <end position="898"/>
    </location>
</feature>
<dbReference type="Gene3D" id="1.20.1250.20">
    <property type="entry name" value="MFS general substrate transporter like domains"/>
    <property type="match status" value="2"/>
</dbReference>
<dbReference type="GO" id="GO:0016020">
    <property type="term" value="C:membrane"/>
    <property type="evidence" value="ECO:0007669"/>
    <property type="project" value="UniProtKB-SubCell"/>
</dbReference>
<feature type="transmembrane region" description="Helical" evidence="5">
    <location>
        <begin position="622"/>
        <end position="640"/>
    </location>
</feature>
<feature type="transmembrane region" description="Helical" evidence="5">
    <location>
        <begin position="847"/>
        <end position="867"/>
    </location>
</feature>
<feature type="domain" description="Major facilitator superfamily (MFS) profile" evidence="6">
    <location>
        <begin position="13"/>
        <end position="447"/>
    </location>
</feature>
<feature type="transmembrane region" description="Helical" evidence="5">
    <location>
        <begin position="84"/>
        <end position="102"/>
    </location>
</feature>
<dbReference type="InterPro" id="IPR036259">
    <property type="entry name" value="MFS_trans_sf"/>
</dbReference>
<evidence type="ECO:0000256" key="2">
    <source>
        <dbReference type="ARBA" id="ARBA00022692"/>
    </source>
</evidence>
<proteinExistence type="predicted"/>
<feature type="transmembrane region" description="Helical" evidence="5">
    <location>
        <begin position="811"/>
        <end position="835"/>
    </location>
</feature>
<feature type="transmembrane region" description="Helical" evidence="5">
    <location>
        <begin position="259"/>
        <end position="282"/>
    </location>
</feature>
<keyword evidence="8" id="KW-1185">Reference proteome</keyword>
<feature type="transmembrane region" description="Helical" evidence="5">
    <location>
        <begin position="169"/>
        <end position="186"/>
    </location>
</feature>
<keyword evidence="2 5" id="KW-0812">Transmembrane</keyword>
<evidence type="ECO:0000313" key="7">
    <source>
        <dbReference type="EMBL" id="CAK1546773.1"/>
    </source>
</evidence>
<protein>
    <recommendedName>
        <fullName evidence="6">Major facilitator superfamily (MFS) profile domain-containing protein</fullName>
    </recommendedName>
</protein>
<dbReference type="EMBL" id="CAVLEF010000008">
    <property type="protein sequence ID" value="CAK1546773.1"/>
    <property type="molecule type" value="Genomic_DNA"/>
</dbReference>
<feature type="transmembrane region" description="Helical" evidence="5">
    <location>
        <begin position="465"/>
        <end position="488"/>
    </location>
</feature>
<dbReference type="PROSITE" id="PS50850">
    <property type="entry name" value="MFS"/>
    <property type="match status" value="2"/>
</dbReference>
<feature type="transmembrane region" description="Helical" evidence="5">
    <location>
        <begin position="567"/>
        <end position="586"/>
    </location>
</feature>
<feature type="transmembrane region" description="Helical" evidence="5">
    <location>
        <begin position="508"/>
        <end position="526"/>
    </location>
</feature>
<dbReference type="PANTHER" id="PTHR48021:SF1">
    <property type="entry name" value="GH07001P-RELATED"/>
    <property type="match status" value="1"/>
</dbReference>
<feature type="transmembrane region" description="Helical" evidence="5">
    <location>
        <begin position="294"/>
        <end position="317"/>
    </location>
</feature>
<comment type="subcellular location">
    <subcellularLocation>
        <location evidence="1">Membrane</location>
        <topology evidence="1">Multi-pass membrane protein</topology>
    </subcellularLocation>
</comment>
<keyword evidence="4 5" id="KW-0472">Membrane</keyword>
<feature type="domain" description="Major facilitator superfamily (MFS) profile" evidence="6">
    <location>
        <begin position="464"/>
        <end position="902"/>
    </location>
</feature>
<dbReference type="Pfam" id="PF00083">
    <property type="entry name" value="Sugar_tr"/>
    <property type="match status" value="2"/>
</dbReference>
<dbReference type="GO" id="GO:0022857">
    <property type="term" value="F:transmembrane transporter activity"/>
    <property type="evidence" value="ECO:0007669"/>
    <property type="project" value="InterPro"/>
</dbReference>
<feature type="transmembrane region" description="Helical" evidence="5">
    <location>
        <begin position="114"/>
        <end position="134"/>
    </location>
</feature>
<dbReference type="PANTHER" id="PTHR48021">
    <property type="match status" value="1"/>
</dbReference>
<dbReference type="InterPro" id="IPR050549">
    <property type="entry name" value="MFS_Trehalose_Transporter"/>
</dbReference>
<evidence type="ECO:0000256" key="5">
    <source>
        <dbReference type="SAM" id="Phobius"/>
    </source>
</evidence>
<comment type="caution">
    <text evidence="7">The sequence shown here is derived from an EMBL/GenBank/DDBJ whole genome shotgun (WGS) entry which is preliminary data.</text>
</comment>
<feature type="transmembrane region" description="Helical" evidence="5">
    <location>
        <begin position="747"/>
        <end position="766"/>
    </location>
</feature>
<evidence type="ECO:0000313" key="8">
    <source>
        <dbReference type="Proteomes" id="UP001497472"/>
    </source>
</evidence>
<evidence type="ECO:0000259" key="6">
    <source>
        <dbReference type="PROSITE" id="PS50850"/>
    </source>
</evidence>
<accession>A0AAV1JBS2</accession>
<feature type="transmembrane region" description="Helical" evidence="5">
    <location>
        <begin position="324"/>
        <end position="344"/>
    </location>
</feature>
<dbReference type="SUPFAM" id="SSF103473">
    <property type="entry name" value="MFS general substrate transporter"/>
    <property type="match status" value="2"/>
</dbReference>
<dbReference type="InterPro" id="IPR005828">
    <property type="entry name" value="MFS_sugar_transport-like"/>
</dbReference>
<reference evidence="7 8" key="1">
    <citation type="submission" date="2023-11" db="EMBL/GenBank/DDBJ databases">
        <authorList>
            <person name="Okamura Y."/>
        </authorList>
    </citation>
    <scope>NUCLEOTIDE SEQUENCE [LARGE SCALE GENOMIC DNA]</scope>
</reference>
<sequence>MTIFEDVHFWRQSLILLAESLHSIGIGITLTFSSVLNPALLSQSTDLRVTPDQASWMAAILGFAGMIGFCIVPSIMQRYGRKPVHMVLSFLNVVGFTIFYNAYSVTALYTAKFIQGFSICGFTLTVIILAEYSAPKRRGYFMTIKKANVGIGSLICHSLSFTWNWRQIASFSVIPFAFAFLVTCIWPESPAFLAMRGNFAECRKSHSWLFGDDGKNEENLEKLIQVQAERSGEKRRLSFVLRIKRFFIKMKRIDFLKPFAIVALLTVMVEACGRYYMLMYSIQIVIDITGNKTGALVCSIVADCCMILALCISGFVIRLFNRRTLLFSFGLLTAMLLYALSVLLCLKRNFNLDSNWPVLFLLTSISFVSNLGIIPTAFTIISEIFPLEHKGVGAFASGLIFTGLLGVTVKFIPHVIDSVGMDGMFAISGSFLVAPVILLYYTLVETKDKTLLEIEEEIKGIKRQRSLVLIGDSIHSIGTGFMLSFSSVLNPALLSPNSTDIRATPEEVSWISASLGFAGMIGFLIIPPIFQYFGRRPVHIALNSLVALGFLILYFSKSTRDLFVGKFVQGIATCGVTITAIIIAEYSHPKRRGCFMTFKKASVSLGSLICHSLYFAWSWRSIALLSVLPYTISSIIILFWPESPAYLAMKGKYEECDRSHSWMFGDSGKTKRDLEELISAQMKRKNKDKKRPMEVIRRILGKFLRRDFMKPLLIVFLVTVIIEASGRFYMLIYIIQIVKEITGNTSIAVYCSMVSDLSTMVALAISGFVVKFMTRRNIIIYFGSATTVLMYLISLLLYLKTKSNFLIDWVWLTPALIVVHTFISYVGVIPTAFTIIAEIFPLEHKGIGSFSAGVLFIGGFTVTVKLIPSMINMAGVEGLFAFFATCILLSTIALYFVLIETKDKTLQQIEDEIKGVKGRFPKLMEQTVSEKA</sequence>
<feature type="transmembrane region" description="Helical" evidence="5">
    <location>
        <begin position="424"/>
        <end position="444"/>
    </location>
</feature>
<dbReference type="InterPro" id="IPR020846">
    <property type="entry name" value="MFS_dom"/>
</dbReference>
<feature type="transmembrane region" description="Helical" evidence="5">
    <location>
        <begin position="53"/>
        <end position="72"/>
    </location>
</feature>
<feature type="transmembrane region" description="Helical" evidence="5">
    <location>
        <begin position="598"/>
        <end position="616"/>
    </location>
</feature>
<feature type="transmembrane region" description="Helical" evidence="5">
    <location>
        <begin position="538"/>
        <end position="555"/>
    </location>
</feature>
<feature type="transmembrane region" description="Helical" evidence="5">
    <location>
        <begin position="356"/>
        <end position="380"/>
    </location>
</feature>
<evidence type="ECO:0000256" key="1">
    <source>
        <dbReference type="ARBA" id="ARBA00004141"/>
    </source>
</evidence>
<feature type="transmembrane region" description="Helical" evidence="5">
    <location>
        <begin position="392"/>
        <end position="412"/>
    </location>
</feature>
<gene>
    <name evidence="7" type="ORF">LNINA_LOCUS6296</name>
</gene>
<feature type="transmembrane region" description="Helical" evidence="5">
    <location>
        <begin position="778"/>
        <end position="799"/>
    </location>
</feature>
<dbReference type="AlphaFoldDB" id="A0AAV1JBS2"/>
<name>A0AAV1JBS2_9NEOP</name>
<evidence type="ECO:0000256" key="3">
    <source>
        <dbReference type="ARBA" id="ARBA00022989"/>
    </source>
</evidence>
<feature type="transmembrane region" description="Helical" evidence="5">
    <location>
        <begin position="21"/>
        <end position="41"/>
    </location>
</feature>
<evidence type="ECO:0000256" key="4">
    <source>
        <dbReference type="ARBA" id="ARBA00023136"/>
    </source>
</evidence>
<dbReference type="Proteomes" id="UP001497472">
    <property type="component" value="Unassembled WGS sequence"/>
</dbReference>
<feature type="transmembrane region" description="Helical" evidence="5">
    <location>
        <begin position="712"/>
        <end position="735"/>
    </location>
</feature>
<keyword evidence="3 5" id="KW-1133">Transmembrane helix</keyword>